<evidence type="ECO:0000313" key="7">
    <source>
        <dbReference type="EMBL" id="CAF4102555.1"/>
    </source>
</evidence>
<dbReference type="Pfam" id="PF14656">
    <property type="entry name" value="RAB3GAP2_C"/>
    <property type="match status" value="2"/>
</dbReference>
<comment type="caution">
    <text evidence="7">The sequence shown here is derived from an EMBL/GenBank/DDBJ whole genome shotgun (WGS) entry which is preliminary data.</text>
</comment>
<organism evidence="7 9">
    <name type="scientific">Rotaria socialis</name>
    <dbReference type="NCBI Taxonomy" id="392032"/>
    <lineage>
        <taxon>Eukaryota</taxon>
        <taxon>Metazoa</taxon>
        <taxon>Spiralia</taxon>
        <taxon>Gnathifera</taxon>
        <taxon>Rotifera</taxon>
        <taxon>Eurotatoria</taxon>
        <taxon>Bdelloidea</taxon>
        <taxon>Philodinida</taxon>
        <taxon>Philodinidae</taxon>
        <taxon>Rotaria</taxon>
    </lineage>
</organism>
<evidence type="ECO:0000256" key="3">
    <source>
        <dbReference type="ARBA" id="ARBA00022468"/>
    </source>
</evidence>
<evidence type="ECO:0000313" key="10">
    <source>
        <dbReference type="Proteomes" id="UP000663873"/>
    </source>
</evidence>
<feature type="domain" description="Rab3-GAP regulatory subunit N-terminal" evidence="5">
    <location>
        <begin position="78"/>
        <end position="486"/>
    </location>
</feature>
<evidence type="ECO:0000259" key="5">
    <source>
        <dbReference type="Pfam" id="PF14655"/>
    </source>
</evidence>
<evidence type="ECO:0000259" key="6">
    <source>
        <dbReference type="Pfam" id="PF14656"/>
    </source>
</evidence>
<dbReference type="Proteomes" id="UP000663873">
    <property type="component" value="Unassembled WGS sequence"/>
</dbReference>
<dbReference type="InterPro" id="IPR032839">
    <property type="entry name" value="RAB3GAP_N"/>
</dbReference>
<dbReference type="PANTHER" id="PTHR12472:SF0">
    <property type="entry name" value="RAB3 GTPASE-ACTIVATING PROTEIN NON-CATALYTIC SUBUNIT"/>
    <property type="match status" value="1"/>
</dbReference>
<evidence type="ECO:0000313" key="8">
    <source>
        <dbReference type="EMBL" id="CAF4109225.1"/>
    </source>
</evidence>
<gene>
    <name evidence="7" type="ORF">HFQ381_LOCUS1068</name>
    <name evidence="8" type="ORF">UJA718_LOCUS810</name>
</gene>
<evidence type="ECO:0000256" key="1">
    <source>
        <dbReference type="ARBA" id="ARBA00004496"/>
    </source>
</evidence>
<keyword evidence="4" id="KW-0963">Cytoplasm</keyword>
<dbReference type="PANTHER" id="PTHR12472">
    <property type="entry name" value="RAB3-GAP REGULATORY DOMAIN"/>
    <property type="match status" value="1"/>
</dbReference>
<feature type="domain" description="Rab3GAP regulatory subunit C-terminal" evidence="6">
    <location>
        <begin position="1119"/>
        <end position="1348"/>
    </location>
</feature>
<proteinExistence type="inferred from homology"/>
<evidence type="ECO:0000256" key="2">
    <source>
        <dbReference type="ARBA" id="ARBA00008153"/>
    </source>
</evidence>
<dbReference type="Proteomes" id="UP000663851">
    <property type="component" value="Unassembled WGS sequence"/>
</dbReference>
<accession>A0A819UXR3</accession>
<reference evidence="7" key="1">
    <citation type="submission" date="2021-02" db="EMBL/GenBank/DDBJ databases">
        <authorList>
            <person name="Nowell W R."/>
        </authorList>
    </citation>
    <scope>NUCLEOTIDE SEQUENCE</scope>
</reference>
<comment type="similarity">
    <text evidence="2">Belongs to the Rab3-GAP regulatory subunit family.</text>
</comment>
<dbReference type="InterPro" id="IPR026059">
    <property type="entry name" value="Rab3GAP2"/>
</dbReference>
<dbReference type="GO" id="GO:0005096">
    <property type="term" value="F:GTPase activator activity"/>
    <property type="evidence" value="ECO:0007669"/>
    <property type="project" value="UniProtKB-KW"/>
</dbReference>
<evidence type="ECO:0008006" key="11">
    <source>
        <dbReference type="Google" id="ProtNLM"/>
    </source>
</evidence>
<keyword evidence="3" id="KW-0343">GTPase activation</keyword>
<dbReference type="EMBL" id="CAJOBO010000026">
    <property type="protein sequence ID" value="CAF4102555.1"/>
    <property type="molecule type" value="Genomic_DNA"/>
</dbReference>
<dbReference type="EMBL" id="CAJOBP010000044">
    <property type="protein sequence ID" value="CAF4109225.1"/>
    <property type="molecule type" value="Genomic_DNA"/>
</dbReference>
<name>A0A819UXR3_9BILA</name>
<keyword evidence="10" id="KW-1185">Reference proteome</keyword>
<protein>
    <recommendedName>
        <fullName evidence="11">Rab3-GAP regulatory subunit N-terminal domain-containing protein</fullName>
    </recommendedName>
</protein>
<sequence>MACSLNIISKIDDLSRIRAVLLPHLLDSIVDNDYQTTTDTDATEDDEIPTAESVARTAALLSTSGKKKNKISRDRNQWLNDCQLAFSPTLNLLVIGFDQHIVVSTAKSKVSSHEQSNFIASFDTKLQVESNERITSVLCIPVASSVKRSSHEWTCVIVGFTTGYVRMYTEDGILLFSQIFHDESVAQLKCHTQFPSPIRSLTEQPDELYIRYISSILVVIDGLSLYQLLKVCRDHVLKSSNLLSSTSPQLSFKKWSFPDQNQVFDFVPAGLITDNRFDQFCVASMRGGYQAQIRAVPPLFSRLVTIGAEPYCNFYYCAEGAQMPHLTEVAFALADKVKSSVVSAVSRFFPLKQATTNTENRKVKIESDTKLDSRFCVRDLRRHGEKIIISPGLHIAAVCDSFGRIIIYDVHRGIAIRMFKGYREAEIGFIQIEESTVRDTSMSLLSKKSALFLVIHAPKRQLVEIWGCQQGARVAAFNVSKNSRLIYLEHYTLGWATSGSNSSKLSHYKQCILLEENGDIKTFEIPFHLILSDRNNQRAHDLMVVRQVRRLLKDSSDDNDSLKTDIHQQRKRLLSLDSQSEILDILFHTDYLNLNTLRMFIDESLVDLEKTGHHRNPQECVHLQDFCDNALNLLNIYTAIEQCRTDNLSYLHKGEDLFSKEDFQSELNLTDDETTLYYQLFEKTYNNQNDNRKKKVHFLDETNLLISNFTFGQFQSMFLSSRHMHSIDNQLEIKSTINSEDFSSLGLYLFSSWFWFSDIDNIEEKFRSYLQLIHLKNDDVVLLCLHSLLSIPLTLPKAIHIWKKIFSIIYSMNNNKNLLKSILEKSANALTTLLLTLIFRLYDNEMNLTILVRRLSALVAIQNLYLSIKNNNESIDFKSSEFTVESIFIKHRYDYLLELITRRMMEVSMEPSCLVIVSNDSNLNSFQIHYKQSNRYFNLGNLLLCRQILPHTFEPTVLLVYCSWICMTIWHKQLISPTNPTSVTTTRTPIDLFNLSLLFYNHIQIGIVKQNLGTLLWHTYIRPRIVTLTQLIEKIGKVPKDRLCYKELHLNEKDLIIFLEQLSKNFFNTFIDSIYNQLNEIPIFNNDDVWQSNAIVVSSDPAEPISPFTNLFSTSSVSEQIEQQNSLLELVMEQKPANGHLVLHHDKLIFILYYLMYYHIKSIRPYSLFDSKGIHAFFTDLYSHPLVTDDVDGAISNKRQLFFARLLNTIFEQHDNTQQFDEKIFDNIVRLSTDMLVDHEYIRRHYISLLYAYNYDSLAINEENRIYDRQALAFQLLIIAGLRLNYLIEGNIDATTKMSSKSLEVRAKISSTLKTWLTSLVTLVDYKVQPCSLDAIQTMLTRIACYLPQTNLSQSNLAQEMLELVNHLKR</sequence>
<dbReference type="InterPro" id="IPR029257">
    <property type="entry name" value="RAB3GAP2_C"/>
</dbReference>
<dbReference type="GO" id="GO:0005737">
    <property type="term" value="C:cytoplasm"/>
    <property type="evidence" value="ECO:0007669"/>
    <property type="project" value="UniProtKB-SubCell"/>
</dbReference>
<dbReference type="Pfam" id="PF14655">
    <property type="entry name" value="RAB3GAP2_N"/>
    <property type="match status" value="1"/>
</dbReference>
<evidence type="ECO:0000313" key="9">
    <source>
        <dbReference type="Proteomes" id="UP000663851"/>
    </source>
</evidence>
<feature type="domain" description="Rab3GAP regulatory subunit C-terminal" evidence="6">
    <location>
        <begin position="938"/>
        <end position="1093"/>
    </location>
</feature>
<evidence type="ECO:0000256" key="4">
    <source>
        <dbReference type="ARBA" id="ARBA00022490"/>
    </source>
</evidence>
<comment type="subcellular location">
    <subcellularLocation>
        <location evidence="1">Cytoplasm</location>
    </subcellularLocation>
</comment>